<feature type="binding site" evidence="9">
    <location>
        <position position="351"/>
    </location>
    <ligand>
        <name>S-adenosyl-L-methionine</name>
        <dbReference type="ChEBI" id="CHEBI:59789"/>
    </ligand>
</feature>
<dbReference type="GO" id="GO:0070475">
    <property type="term" value="P:rRNA base methylation"/>
    <property type="evidence" value="ECO:0007669"/>
    <property type="project" value="TreeGrafter"/>
</dbReference>
<dbReference type="STRING" id="570156.AOG27_17805"/>
<feature type="binding site" evidence="9">
    <location>
        <position position="90"/>
    </location>
    <ligand>
        <name>[4Fe-4S] cluster</name>
        <dbReference type="ChEBI" id="CHEBI:49883"/>
    </ligand>
</feature>
<keyword evidence="1 9" id="KW-0004">4Fe-4S</keyword>
<feature type="binding site" evidence="9 10">
    <location>
        <position position="372"/>
    </location>
    <ligand>
        <name>S-adenosyl-L-methionine</name>
        <dbReference type="ChEBI" id="CHEBI:59789"/>
    </ligand>
</feature>
<dbReference type="InterPro" id="IPR010280">
    <property type="entry name" value="U5_MeTrfase_fam"/>
</dbReference>
<dbReference type="NCBIfam" id="TIGR00479">
    <property type="entry name" value="rumA"/>
    <property type="match status" value="1"/>
</dbReference>
<dbReference type="InterPro" id="IPR030391">
    <property type="entry name" value="MeTrfase_TrmA_CS"/>
</dbReference>
<feature type="domain" description="TRAM" evidence="12">
    <location>
        <begin position="9"/>
        <end position="68"/>
    </location>
</feature>
<evidence type="ECO:0000256" key="3">
    <source>
        <dbReference type="ARBA" id="ARBA00022603"/>
    </source>
</evidence>
<organism evidence="13 14">
    <name type="scientific">Pseudoalteromonas lipolytica</name>
    <dbReference type="NCBI Taxonomy" id="570156"/>
    <lineage>
        <taxon>Bacteria</taxon>
        <taxon>Pseudomonadati</taxon>
        <taxon>Pseudomonadota</taxon>
        <taxon>Gammaproteobacteria</taxon>
        <taxon>Alteromonadales</taxon>
        <taxon>Pseudoalteromonadaceae</taxon>
        <taxon>Pseudoalteromonas</taxon>
    </lineage>
</organism>
<dbReference type="Pfam" id="PF01938">
    <property type="entry name" value="TRAM"/>
    <property type="match status" value="1"/>
</dbReference>
<feature type="binding site" evidence="9 10">
    <location>
        <position position="274"/>
    </location>
    <ligand>
        <name>S-adenosyl-L-methionine</name>
        <dbReference type="ChEBI" id="CHEBI:59789"/>
    </ligand>
</feature>
<dbReference type="Gene3D" id="2.40.50.1070">
    <property type="match status" value="1"/>
</dbReference>
<keyword evidence="3 9" id="KW-0489">Methyltransferase</keyword>
<reference evidence="13 14" key="1">
    <citation type="submission" date="2015-09" db="EMBL/GenBank/DDBJ databases">
        <title>Draft Genome Sequence of Pseudoalteromonas lipolytica UCD-48B.</title>
        <authorList>
            <person name="Krusor M."/>
            <person name="Coil D.A."/>
            <person name="Lang J.M."/>
            <person name="Eisen J.A."/>
            <person name="Alexiev A."/>
        </authorList>
    </citation>
    <scope>NUCLEOTIDE SEQUENCE [LARGE SCALE GENOMIC DNA]</scope>
    <source>
        <strain evidence="13 14">UCD-48B</strain>
    </source>
</reference>
<dbReference type="PATRIC" id="fig|570156.3.peg.1484"/>
<comment type="caution">
    <text evidence="13">The sequence shown here is derived from an EMBL/GenBank/DDBJ whole genome shotgun (WGS) entry which is preliminary data.</text>
</comment>
<dbReference type="PROSITE" id="PS01231">
    <property type="entry name" value="TRMA_2"/>
    <property type="match status" value="1"/>
</dbReference>
<evidence type="ECO:0000256" key="2">
    <source>
        <dbReference type="ARBA" id="ARBA00022552"/>
    </source>
</evidence>
<dbReference type="PROSITE" id="PS01230">
    <property type="entry name" value="TRMA_1"/>
    <property type="match status" value="1"/>
</dbReference>
<dbReference type="PROSITE" id="PS50926">
    <property type="entry name" value="TRAM"/>
    <property type="match status" value="1"/>
</dbReference>
<dbReference type="EC" id="2.1.1.190" evidence="9"/>
<feature type="binding site" evidence="9 10">
    <location>
        <position position="303"/>
    </location>
    <ligand>
        <name>S-adenosyl-L-methionine</name>
        <dbReference type="ChEBI" id="CHEBI:59789"/>
    </ligand>
</feature>
<feature type="active site" description="Nucleophile" evidence="9 10">
    <location>
        <position position="398"/>
    </location>
</feature>
<protein>
    <recommendedName>
        <fullName evidence="9">23S rRNA (uracil(1939)-C(5))-methyltransferase RlmD</fullName>
        <ecNumber evidence="9">2.1.1.190</ecNumber>
    </recommendedName>
    <alternativeName>
        <fullName evidence="9">23S rRNA(m5U1939)-methyltransferase</fullName>
    </alternativeName>
</protein>
<dbReference type="Pfam" id="PF05958">
    <property type="entry name" value="tRNA_U5-meth_tr"/>
    <property type="match status" value="1"/>
</dbReference>
<dbReference type="RefSeq" id="WP_054554343.1">
    <property type="nucleotide sequence ID" value="NZ_LJTC01000013.1"/>
</dbReference>
<comment type="function">
    <text evidence="9">Catalyzes the formation of 5-methyl-uridine at position 1939 (m5U1939) in 23S rRNA.</text>
</comment>
<feature type="binding site" evidence="9 10">
    <location>
        <position position="324"/>
    </location>
    <ligand>
        <name>S-adenosyl-L-methionine</name>
        <dbReference type="ChEBI" id="CHEBI:59789"/>
    </ligand>
</feature>
<evidence type="ECO:0000256" key="5">
    <source>
        <dbReference type="ARBA" id="ARBA00022691"/>
    </source>
</evidence>
<evidence type="ECO:0000256" key="9">
    <source>
        <dbReference type="HAMAP-Rule" id="MF_01010"/>
    </source>
</evidence>
<dbReference type="OrthoDB" id="9804590at2"/>
<dbReference type="NCBIfam" id="NF009639">
    <property type="entry name" value="PRK13168.1"/>
    <property type="match status" value="1"/>
</dbReference>
<dbReference type="InterPro" id="IPR029063">
    <property type="entry name" value="SAM-dependent_MTases_sf"/>
</dbReference>
<name>A0A0P7D0X7_9GAMM</name>
<comment type="similarity">
    <text evidence="9">Belongs to the class I-like SAM-binding methyltransferase superfamily. RNA M5U methyltransferase family. RlmD subfamily.</text>
</comment>
<keyword evidence="6 9" id="KW-0479">Metal-binding</keyword>
<dbReference type="InterPro" id="IPR012340">
    <property type="entry name" value="NA-bd_OB-fold"/>
</dbReference>
<evidence type="ECO:0000313" key="13">
    <source>
        <dbReference type="EMBL" id="KPM81804.1"/>
    </source>
</evidence>
<feature type="binding site" evidence="9">
    <location>
        <position position="87"/>
    </location>
    <ligand>
        <name>[4Fe-4S] cluster</name>
        <dbReference type="ChEBI" id="CHEBI:49883"/>
    </ligand>
</feature>
<dbReference type="Gene3D" id="2.40.50.140">
    <property type="entry name" value="Nucleic acid-binding proteins"/>
    <property type="match status" value="1"/>
</dbReference>
<evidence type="ECO:0000259" key="12">
    <source>
        <dbReference type="PROSITE" id="PS50926"/>
    </source>
</evidence>
<keyword evidence="2 9" id="KW-0698">rRNA processing</keyword>
<keyword evidence="8 9" id="KW-0411">Iron-sulfur</keyword>
<dbReference type="InterPro" id="IPR002792">
    <property type="entry name" value="TRAM_dom"/>
</dbReference>
<dbReference type="SUPFAM" id="SSF50249">
    <property type="entry name" value="Nucleic acid-binding proteins"/>
    <property type="match status" value="1"/>
</dbReference>
<dbReference type="Proteomes" id="UP000050378">
    <property type="component" value="Unassembled WGS sequence"/>
</dbReference>
<gene>
    <name evidence="9" type="primary">rlmD</name>
    <name evidence="13" type="ORF">AOG27_17805</name>
</gene>
<comment type="catalytic activity">
    <reaction evidence="9">
        <text>uridine(1939) in 23S rRNA + S-adenosyl-L-methionine = 5-methyluridine(1939) in 23S rRNA + S-adenosyl-L-homocysteine + H(+)</text>
        <dbReference type="Rhea" id="RHEA:42908"/>
        <dbReference type="Rhea" id="RHEA-COMP:10278"/>
        <dbReference type="Rhea" id="RHEA-COMP:10279"/>
        <dbReference type="ChEBI" id="CHEBI:15378"/>
        <dbReference type="ChEBI" id="CHEBI:57856"/>
        <dbReference type="ChEBI" id="CHEBI:59789"/>
        <dbReference type="ChEBI" id="CHEBI:65315"/>
        <dbReference type="ChEBI" id="CHEBI:74447"/>
        <dbReference type="EC" id="2.1.1.190"/>
    </reaction>
</comment>
<feature type="binding site" evidence="9">
    <location>
        <position position="169"/>
    </location>
    <ligand>
        <name>[4Fe-4S] cluster</name>
        <dbReference type="ChEBI" id="CHEBI:49883"/>
    </ligand>
</feature>
<dbReference type="FunFam" id="2.40.50.140:FF:000097">
    <property type="entry name" value="23S rRNA (uracil(1939)-C(5))-methyltransferase RlmD"/>
    <property type="match status" value="1"/>
</dbReference>
<dbReference type="EMBL" id="LJTC01000013">
    <property type="protein sequence ID" value="KPM81804.1"/>
    <property type="molecule type" value="Genomic_DNA"/>
</dbReference>
<dbReference type="GO" id="GO:0051539">
    <property type="term" value="F:4 iron, 4 sulfur cluster binding"/>
    <property type="evidence" value="ECO:0007669"/>
    <property type="project" value="UniProtKB-KW"/>
</dbReference>
<dbReference type="PANTHER" id="PTHR11061:SF49">
    <property type="entry name" value="23S RRNA (URACIL(1939)-C(5))-METHYLTRANSFERASE RLMD"/>
    <property type="match status" value="1"/>
</dbReference>
<dbReference type="CDD" id="cd02440">
    <property type="entry name" value="AdoMet_MTases"/>
    <property type="match status" value="1"/>
</dbReference>
<feature type="active site" evidence="11">
    <location>
        <position position="398"/>
    </location>
</feature>
<sequence length="441" mass="49064">MAQIFKAKKKSVSQKMLTLNVTAMDHQGRGVAKQGNKVCFVNGALPGEEVKALLIEDKARFASADCKKVLSASAHRVTPFCQHYQVCGGCQLQHLDAEQQLVEKQAAVSQLFSKFAKADDLNWQAPLLSEEHHYRRSARIAVMHDKAAKKMRVGYRAQGSKQLVSIENCDVLSGTFKDVFSVFDVLINSHSGLSSISHLQLCEADNAAFVVIRHTKAINAELKAIVVAACDEYSWRVVWQSHSGEIDHSDHPMPYYQIPAYDLRFEFGLENFIQVNPQVNQAMLHQAKQWLDLQGHEQVLDLFCGIGNFSLLIAKYAKYVIGVEGVDSAVALAKQNAQTNSLSNTDFYCFDLTKSLQSAAWFSAELDVLVLDPSRTGAMAILEQLPLTQFKTILYVSCDPVTLARDSAIILQAGFSIEKIGLMNMFPHTGHIETMALFHRR</sequence>
<evidence type="ECO:0000313" key="14">
    <source>
        <dbReference type="Proteomes" id="UP000050378"/>
    </source>
</evidence>
<accession>A0A0P7D0X7</accession>
<dbReference type="GO" id="GO:0005506">
    <property type="term" value="F:iron ion binding"/>
    <property type="evidence" value="ECO:0007669"/>
    <property type="project" value="UniProtKB-UniRule"/>
</dbReference>
<dbReference type="PROSITE" id="PS51687">
    <property type="entry name" value="SAM_MT_RNA_M5U"/>
    <property type="match status" value="1"/>
</dbReference>
<proteinExistence type="inferred from homology"/>
<dbReference type="PANTHER" id="PTHR11061">
    <property type="entry name" value="RNA M5U METHYLTRANSFERASE"/>
    <property type="match status" value="1"/>
</dbReference>
<evidence type="ECO:0000256" key="6">
    <source>
        <dbReference type="ARBA" id="ARBA00022723"/>
    </source>
</evidence>
<dbReference type="GO" id="GO:0070041">
    <property type="term" value="F:rRNA (uridine-C5-)-methyltransferase activity"/>
    <property type="evidence" value="ECO:0007669"/>
    <property type="project" value="UniProtKB-UniRule"/>
</dbReference>
<feature type="binding site" evidence="9">
    <location>
        <position position="81"/>
    </location>
    <ligand>
        <name>[4Fe-4S] cluster</name>
        <dbReference type="ChEBI" id="CHEBI:49883"/>
    </ligand>
</feature>
<evidence type="ECO:0000256" key="4">
    <source>
        <dbReference type="ARBA" id="ARBA00022679"/>
    </source>
</evidence>
<evidence type="ECO:0000256" key="1">
    <source>
        <dbReference type="ARBA" id="ARBA00022485"/>
    </source>
</evidence>
<evidence type="ECO:0000256" key="10">
    <source>
        <dbReference type="PROSITE-ProRule" id="PRU01024"/>
    </source>
</evidence>
<keyword evidence="4 9" id="KW-0808">Transferase</keyword>
<dbReference type="HAMAP" id="MF_01010">
    <property type="entry name" value="23SrRNA_methyltr_RlmD"/>
    <property type="match status" value="1"/>
</dbReference>
<dbReference type="GO" id="GO:0003723">
    <property type="term" value="F:RNA binding"/>
    <property type="evidence" value="ECO:0007669"/>
    <property type="project" value="InterPro"/>
</dbReference>
<dbReference type="Gene3D" id="3.40.50.150">
    <property type="entry name" value="Vaccinia Virus protein VP39"/>
    <property type="match status" value="1"/>
</dbReference>
<evidence type="ECO:0000256" key="7">
    <source>
        <dbReference type="ARBA" id="ARBA00023004"/>
    </source>
</evidence>
<keyword evidence="5 9" id="KW-0949">S-adenosyl-L-methionine</keyword>
<evidence type="ECO:0000256" key="8">
    <source>
        <dbReference type="ARBA" id="ARBA00023014"/>
    </source>
</evidence>
<feature type="binding site" evidence="9">
    <location>
        <position position="308"/>
    </location>
    <ligand>
        <name>S-adenosyl-L-methionine</name>
        <dbReference type="ChEBI" id="CHEBI:59789"/>
    </ligand>
</feature>
<keyword evidence="7 9" id="KW-0408">Iron</keyword>
<evidence type="ECO:0000256" key="11">
    <source>
        <dbReference type="PROSITE-ProRule" id="PRU10015"/>
    </source>
</evidence>
<dbReference type="InterPro" id="IPR030390">
    <property type="entry name" value="MeTrfase_TrmA_AS"/>
</dbReference>
<dbReference type="SUPFAM" id="SSF53335">
    <property type="entry name" value="S-adenosyl-L-methionine-dependent methyltransferases"/>
    <property type="match status" value="1"/>
</dbReference>
<dbReference type="AlphaFoldDB" id="A0A0P7D0X7"/>
<dbReference type="InterPro" id="IPR001566">
    <property type="entry name" value="23S_rRNA_MeTrfase_RlmD"/>
</dbReference>